<dbReference type="PROSITE" id="PS51186">
    <property type="entry name" value="GNAT"/>
    <property type="match status" value="1"/>
</dbReference>
<feature type="domain" description="N-acetyltransferase" evidence="3">
    <location>
        <begin position="3"/>
        <end position="142"/>
    </location>
</feature>
<keyword evidence="1" id="KW-0808">Transferase</keyword>
<dbReference type="InterPro" id="IPR045039">
    <property type="entry name" value="NSI-like"/>
</dbReference>
<sequence>MDIRIRPARTPDVPIIRSMVQPLATERVLLDKDKVAYYEAVQEFLVAENDDDEILGFGALHVMWEHLAEVRTLATADEHQGRGVGGVVLNALLEKAAALGVQHVFCLTFETSFFQRHGFEIMEDQTVLDPDVFNQLLRSTDEGVAEFLDLARVKPNTLGNTRMIIDLDNRR</sequence>
<dbReference type="Gene3D" id="3.40.630.30">
    <property type="match status" value="1"/>
</dbReference>
<dbReference type="CDD" id="cd04301">
    <property type="entry name" value="NAT_SF"/>
    <property type="match status" value="1"/>
</dbReference>
<dbReference type="RefSeq" id="WP_043058160.1">
    <property type="nucleotide sequence ID" value="NZ_LXEY01000019.1"/>
</dbReference>
<dbReference type="InterPro" id="IPR000182">
    <property type="entry name" value="GNAT_dom"/>
</dbReference>
<dbReference type="InterPro" id="IPR016181">
    <property type="entry name" value="Acyl_CoA_acyltransferase"/>
</dbReference>
<dbReference type="Pfam" id="PF00583">
    <property type="entry name" value="Acetyltransf_1"/>
    <property type="match status" value="1"/>
</dbReference>
<evidence type="ECO:0000256" key="2">
    <source>
        <dbReference type="ARBA" id="ARBA00023315"/>
    </source>
</evidence>
<keyword evidence="5" id="KW-1185">Reference proteome</keyword>
<gene>
    <name evidence="4" type="ORF">A6F49_11825</name>
</gene>
<comment type="caution">
    <text evidence="4">The sequence shown here is derived from an EMBL/GenBank/DDBJ whole genome shotgun (WGS) entry which is preliminary data.</text>
</comment>
<evidence type="ECO:0000313" key="4">
    <source>
        <dbReference type="EMBL" id="OAV60628.1"/>
    </source>
</evidence>
<dbReference type="PANTHER" id="PTHR43626:SF4">
    <property type="entry name" value="GCN5-RELATED N-ACETYLTRANSFERASE 2, CHLOROPLASTIC"/>
    <property type="match status" value="1"/>
</dbReference>
<keyword evidence="2" id="KW-0012">Acyltransferase</keyword>
<dbReference type="GO" id="GO:0008080">
    <property type="term" value="F:N-acetyltransferase activity"/>
    <property type="evidence" value="ECO:0007669"/>
    <property type="project" value="InterPro"/>
</dbReference>
<proteinExistence type="predicted"/>
<evidence type="ECO:0000259" key="3">
    <source>
        <dbReference type="PROSITE" id="PS51186"/>
    </source>
</evidence>
<dbReference type="OrthoDB" id="9793138at2"/>
<accession>A0A1B7LZ09</accession>
<dbReference type="AlphaFoldDB" id="A0A1B7LZ09"/>
<dbReference type="GO" id="GO:0005737">
    <property type="term" value="C:cytoplasm"/>
    <property type="evidence" value="ECO:0007669"/>
    <property type="project" value="TreeGrafter"/>
</dbReference>
<reference evidence="4 5" key="1">
    <citation type="submission" date="2016-04" db="EMBL/GenBank/DDBJ databases">
        <title>First whole genome shotgun sequence of the bacterium Enteractinococcus sp. strain UASWS1574.</title>
        <authorList>
            <person name="Crovadore J."/>
            <person name="Chablais R."/>
            <person name="Lefort F."/>
        </authorList>
    </citation>
    <scope>NUCLEOTIDE SEQUENCE [LARGE SCALE GENOMIC DNA]</scope>
    <source>
        <strain evidence="4 5">UASWS1574</strain>
    </source>
</reference>
<dbReference type="EMBL" id="LXEY01000019">
    <property type="protein sequence ID" value="OAV60628.1"/>
    <property type="molecule type" value="Genomic_DNA"/>
</dbReference>
<organism evidence="4 5">
    <name type="scientific">Enteractinococcus helveticum</name>
    <dbReference type="NCBI Taxonomy" id="1837282"/>
    <lineage>
        <taxon>Bacteria</taxon>
        <taxon>Bacillati</taxon>
        <taxon>Actinomycetota</taxon>
        <taxon>Actinomycetes</taxon>
        <taxon>Micrococcales</taxon>
        <taxon>Micrococcaceae</taxon>
    </lineage>
</organism>
<name>A0A1B7LZ09_9MICC</name>
<dbReference type="STRING" id="1837282.A6F49_11825"/>
<dbReference type="NCBIfam" id="NF005921">
    <property type="entry name" value="PRK07922.1"/>
    <property type="match status" value="1"/>
</dbReference>
<evidence type="ECO:0000256" key="1">
    <source>
        <dbReference type="ARBA" id="ARBA00022679"/>
    </source>
</evidence>
<dbReference type="PANTHER" id="PTHR43626">
    <property type="entry name" value="ACYL-COA N-ACYLTRANSFERASE"/>
    <property type="match status" value="1"/>
</dbReference>
<protein>
    <submittedName>
        <fullName evidence="4">N-acetylglutamate synthase</fullName>
    </submittedName>
</protein>
<dbReference type="Proteomes" id="UP000078292">
    <property type="component" value="Unassembled WGS sequence"/>
</dbReference>
<dbReference type="SUPFAM" id="SSF55729">
    <property type="entry name" value="Acyl-CoA N-acyltransferases (Nat)"/>
    <property type="match status" value="1"/>
</dbReference>
<evidence type="ECO:0000313" key="5">
    <source>
        <dbReference type="Proteomes" id="UP000078292"/>
    </source>
</evidence>